<protein>
    <submittedName>
        <fullName evidence="1">Uncharacterized protein</fullName>
    </submittedName>
</protein>
<dbReference type="OrthoDB" id="5532047at2"/>
<sequence>MSTLTPTDIDIDTLLNPKTSPSVRDPDFPATIEISPEVPSAQTTDPHRLTLYVPTPDATVVSLGKGASDRIPETGITGKTNTHIHWETVSDPARTLVMLGGPMLADGPGGDGAVAKESKGYAMMTAGHGWHCADLQQRFIARGGDIVLRTTSAMGANGAKPTAQIQSDQGNVEVIAKTTIGIGSQGDVLIVGDPALTTDATGYGQPVGTHVMDKTTTTTQKRILNVLDMVTACYSLYMTTTRSWITKVRPGTPGWQKEFSFETFKDIGDIAKIVSQIVRFADDIKKPKGRVSIVASKYASMNAQIGATMYGAVSSTVASFLSASVLGGTAGIKGLLHASMWASLYTGVKSARELSLESEWGTAAFRGYKRAEVSSMKGEVRVQAQQDARINSVDGNVYVHSPNLAYIGATNTVPGAGYGLLIKPGSAQLGQIITNGATFTNSVANFGRQSLIDMDAKGLYAMTPHSSLVLSARRPAAMLDAGRSSVELSAVNITVSCPGRVLLQ</sequence>
<dbReference type="AlphaFoldDB" id="A0A2L0EYM9"/>
<evidence type="ECO:0000313" key="1">
    <source>
        <dbReference type="EMBL" id="AUX44349.1"/>
    </source>
</evidence>
<organism evidence="1 2">
    <name type="scientific">Sorangium cellulosum</name>
    <name type="common">Polyangium cellulosum</name>
    <dbReference type="NCBI Taxonomy" id="56"/>
    <lineage>
        <taxon>Bacteria</taxon>
        <taxon>Pseudomonadati</taxon>
        <taxon>Myxococcota</taxon>
        <taxon>Polyangia</taxon>
        <taxon>Polyangiales</taxon>
        <taxon>Polyangiaceae</taxon>
        <taxon>Sorangium</taxon>
    </lineage>
</organism>
<gene>
    <name evidence="1" type="ORF">SOCE26_058130</name>
</gene>
<reference evidence="1 2" key="1">
    <citation type="submission" date="2015-09" db="EMBL/GenBank/DDBJ databases">
        <title>Sorangium comparison.</title>
        <authorList>
            <person name="Zaburannyi N."/>
            <person name="Bunk B."/>
            <person name="Overmann J."/>
            <person name="Mueller R."/>
        </authorList>
    </citation>
    <scope>NUCLEOTIDE SEQUENCE [LARGE SCALE GENOMIC DNA]</scope>
    <source>
        <strain evidence="1 2">So ce26</strain>
    </source>
</reference>
<dbReference type="RefSeq" id="WP_104982887.1">
    <property type="nucleotide sequence ID" value="NZ_CP012673.1"/>
</dbReference>
<dbReference type="Proteomes" id="UP000238348">
    <property type="component" value="Chromosome"/>
</dbReference>
<accession>A0A2L0EYM9</accession>
<proteinExistence type="predicted"/>
<evidence type="ECO:0000313" key="2">
    <source>
        <dbReference type="Proteomes" id="UP000238348"/>
    </source>
</evidence>
<name>A0A2L0EYM9_SORCE</name>
<dbReference type="EMBL" id="CP012673">
    <property type="protein sequence ID" value="AUX44349.1"/>
    <property type="molecule type" value="Genomic_DNA"/>
</dbReference>